<evidence type="ECO:0000313" key="2">
    <source>
        <dbReference type="EMBL" id="KAG5290641.1"/>
    </source>
</evidence>
<dbReference type="Proteomes" id="UP000670092">
    <property type="component" value="Unassembled WGS sequence"/>
</dbReference>
<keyword evidence="2" id="KW-0808">Transferase</keyword>
<evidence type="ECO:0000256" key="1">
    <source>
        <dbReference type="SAM" id="Phobius"/>
    </source>
</evidence>
<evidence type="ECO:0000313" key="3">
    <source>
        <dbReference type="Proteomes" id="UP000670092"/>
    </source>
</evidence>
<accession>A0A8H8CU12</accession>
<reference evidence="2 3" key="1">
    <citation type="submission" date="2021-01" db="EMBL/GenBank/DDBJ databases">
        <title>Chromosome-level genome assembly of a human fungal pathogen reveals clustering of transcriptionally co-regulated genes.</title>
        <authorList>
            <person name="Voorhies M."/>
            <person name="Cohen S."/>
            <person name="Shea T.P."/>
            <person name="Petrus S."/>
            <person name="Munoz J.F."/>
            <person name="Poplawski S."/>
            <person name="Goldman W.E."/>
            <person name="Michael T."/>
            <person name="Cuomo C.A."/>
            <person name="Sil A."/>
            <person name="Beyhan S."/>
        </authorList>
    </citation>
    <scope>NUCLEOTIDE SEQUENCE [LARGE SCALE GENOMIC DNA]</scope>
    <source>
        <strain evidence="2 3">G184AR</strain>
    </source>
</reference>
<dbReference type="GO" id="GO:0016301">
    <property type="term" value="F:kinase activity"/>
    <property type="evidence" value="ECO:0007669"/>
    <property type="project" value="UniProtKB-KW"/>
</dbReference>
<proteinExistence type="predicted"/>
<dbReference type="AlphaFoldDB" id="A0A8H8CU12"/>
<dbReference type="EMBL" id="JAEVHI010000005">
    <property type="protein sequence ID" value="KAG5290641.1"/>
    <property type="molecule type" value="Genomic_DNA"/>
</dbReference>
<dbReference type="VEuPathDB" id="FungiDB:I7I52_07723"/>
<protein>
    <submittedName>
        <fullName evidence="2">Serine/threonine-protein kinase hal4</fullName>
    </submittedName>
</protein>
<keyword evidence="1" id="KW-0472">Membrane</keyword>
<keyword evidence="1" id="KW-1133">Transmembrane helix</keyword>
<feature type="transmembrane region" description="Helical" evidence="1">
    <location>
        <begin position="27"/>
        <end position="48"/>
    </location>
</feature>
<keyword evidence="2" id="KW-0418">Kinase</keyword>
<keyword evidence="1" id="KW-0812">Transmembrane</keyword>
<name>A0A8H8CU12_AJECA</name>
<comment type="caution">
    <text evidence="2">The sequence shown here is derived from an EMBL/GenBank/DDBJ whole genome shotgun (WGS) entry which is preliminary data.</text>
</comment>
<sequence>MKQACQSKDTTSIVPQLCFSPHENGFYFMKFFFFLFSFSFFASLYFTLLTSFLSFRFLILPLFTFTFISYHPFFPPYLPLVYMCVCI</sequence>
<organism evidence="2 3">
    <name type="scientific">Ajellomyces capsulatus</name>
    <name type="common">Darling's disease fungus</name>
    <name type="synonym">Histoplasma capsulatum</name>
    <dbReference type="NCBI Taxonomy" id="5037"/>
    <lineage>
        <taxon>Eukaryota</taxon>
        <taxon>Fungi</taxon>
        <taxon>Dikarya</taxon>
        <taxon>Ascomycota</taxon>
        <taxon>Pezizomycotina</taxon>
        <taxon>Eurotiomycetes</taxon>
        <taxon>Eurotiomycetidae</taxon>
        <taxon>Onygenales</taxon>
        <taxon>Ajellomycetaceae</taxon>
        <taxon>Histoplasma</taxon>
    </lineage>
</organism>
<gene>
    <name evidence="2" type="ORF">I7I52_07723</name>
</gene>